<dbReference type="GO" id="GO:0005768">
    <property type="term" value="C:endosome"/>
    <property type="evidence" value="ECO:0007669"/>
    <property type="project" value="UniProtKB-SubCell"/>
</dbReference>
<evidence type="ECO:0000256" key="7">
    <source>
        <dbReference type="ARBA" id="ARBA00023034"/>
    </source>
</evidence>
<name>A0AAZ3SN09_ONCTS</name>
<evidence type="ECO:0000259" key="16">
    <source>
        <dbReference type="PROSITE" id="PS50003"/>
    </source>
</evidence>
<dbReference type="Ensembl" id="ENSOTST00005146264.1">
    <property type="protein sequence ID" value="ENSOTSP00005154383.1"/>
    <property type="gene ID" value="ENSOTSG00005012259.2"/>
</dbReference>
<keyword evidence="10" id="KW-0472">Membrane</keyword>
<dbReference type="InterPro" id="IPR001849">
    <property type="entry name" value="PH_domain"/>
</dbReference>
<dbReference type="PROSITE" id="PS50003">
    <property type="entry name" value="PH_DOMAIN"/>
    <property type="match status" value="1"/>
</dbReference>
<gene>
    <name evidence="17" type="primary">OSBPL11</name>
</gene>
<dbReference type="GeneTree" id="ENSGT00940000158398"/>
<dbReference type="SUPFAM" id="SSF50729">
    <property type="entry name" value="PH domain-like"/>
    <property type="match status" value="1"/>
</dbReference>
<keyword evidence="18" id="KW-1185">Reference proteome</keyword>
<dbReference type="FunFam" id="2.40.160.120:FF:000002">
    <property type="entry name" value="Oxysterol-binding protein"/>
    <property type="match status" value="1"/>
</dbReference>
<keyword evidence="5" id="KW-0967">Endosome</keyword>
<comment type="similarity">
    <text evidence="13">Belongs to the OSBP family.</text>
</comment>
<evidence type="ECO:0000256" key="13">
    <source>
        <dbReference type="RuleBase" id="RU003844"/>
    </source>
</evidence>
<dbReference type="Gene3D" id="2.30.29.30">
    <property type="entry name" value="Pleckstrin-homology domain (PH domain)/Phosphotyrosine-binding domain (PTB)"/>
    <property type="match status" value="1"/>
</dbReference>
<dbReference type="GO" id="GO:0032934">
    <property type="term" value="F:sterol binding"/>
    <property type="evidence" value="ECO:0007669"/>
    <property type="project" value="TreeGrafter"/>
</dbReference>
<evidence type="ECO:0000256" key="10">
    <source>
        <dbReference type="ARBA" id="ARBA00023136"/>
    </source>
</evidence>
<dbReference type="Pfam" id="PF00169">
    <property type="entry name" value="PH"/>
    <property type="match status" value="1"/>
</dbReference>
<dbReference type="InterPro" id="IPR018494">
    <property type="entry name" value="Oxysterol-bd_CS"/>
</dbReference>
<evidence type="ECO:0000256" key="9">
    <source>
        <dbReference type="ARBA" id="ARBA00023121"/>
    </source>
</evidence>
<dbReference type="Gene3D" id="2.40.160.120">
    <property type="match status" value="1"/>
</dbReference>
<evidence type="ECO:0000256" key="3">
    <source>
        <dbReference type="ARBA" id="ARBA00004555"/>
    </source>
</evidence>
<keyword evidence="9" id="KW-0446">Lipid-binding</keyword>
<dbReference type="Gene3D" id="3.30.70.3490">
    <property type="match status" value="1"/>
</dbReference>
<keyword evidence="4 14" id="KW-0813">Transport</keyword>
<dbReference type="PANTHER" id="PTHR10972:SF46">
    <property type="entry name" value="OXYSTEROL-BINDING PROTEIN-RELATED PROTEIN 11"/>
    <property type="match status" value="1"/>
</dbReference>
<dbReference type="GO" id="GO:0005829">
    <property type="term" value="C:cytosol"/>
    <property type="evidence" value="ECO:0007669"/>
    <property type="project" value="TreeGrafter"/>
</dbReference>
<dbReference type="FunFam" id="2.30.29.30:FF:000154">
    <property type="entry name" value="Oxysterol-binding protein"/>
    <property type="match status" value="1"/>
</dbReference>
<feature type="region of interest" description="Disordered" evidence="15">
    <location>
        <begin position="390"/>
        <end position="416"/>
    </location>
</feature>
<evidence type="ECO:0000256" key="15">
    <source>
        <dbReference type="SAM" id="MobiDB-lite"/>
    </source>
</evidence>
<reference evidence="17" key="2">
    <citation type="submission" date="2025-08" db="UniProtKB">
        <authorList>
            <consortium name="Ensembl"/>
        </authorList>
    </citation>
    <scope>IDENTIFICATION</scope>
</reference>
<evidence type="ECO:0000256" key="2">
    <source>
        <dbReference type="ARBA" id="ARBA00004308"/>
    </source>
</evidence>
<dbReference type="FunFam" id="1.10.287.2720:FF:000001">
    <property type="entry name" value="Oxysterol-binding OBPalpha"/>
    <property type="match status" value="1"/>
</dbReference>
<accession>A0AAZ3SN09</accession>
<evidence type="ECO:0000313" key="17">
    <source>
        <dbReference type="Ensembl" id="ENSOTSP00005154383.1"/>
    </source>
</evidence>
<evidence type="ECO:0000313" key="18">
    <source>
        <dbReference type="Proteomes" id="UP000694402"/>
    </source>
</evidence>
<dbReference type="InterPro" id="IPR000648">
    <property type="entry name" value="Oxysterol-bd"/>
</dbReference>
<dbReference type="Gene3D" id="1.10.287.2720">
    <property type="match status" value="1"/>
</dbReference>
<keyword evidence="7" id="KW-0333">Golgi apparatus</keyword>
<dbReference type="GO" id="GO:0016020">
    <property type="term" value="C:membrane"/>
    <property type="evidence" value="ECO:0007669"/>
    <property type="project" value="TreeGrafter"/>
</dbReference>
<feature type="compositionally biased region" description="Polar residues" evidence="15">
    <location>
        <begin position="401"/>
        <end position="416"/>
    </location>
</feature>
<evidence type="ECO:0000256" key="4">
    <source>
        <dbReference type="ARBA" id="ARBA00022448"/>
    </source>
</evidence>
<evidence type="ECO:0000256" key="12">
    <source>
        <dbReference type="ARBA" id="ARBA00065555"/>
    </source>
</evidence>
<dbReference type="SUPFAM" id="SSF144000">
    <property type="entry name" value="Oxysterol-binding protein-like"/>
    <property type="match status" value="1"/>
</dbReference>
<reference evidence="18" key="1">
    <citation type="journal article" date="2018" name="PLoS ONE">
        <title>Chinook salmon (Oncorhynchus tshawytscha) genome and transcriptome.</title>
        <authorList>
            <person name="Christensen K.A."/>
            <person name="Leong J.S."/>
            <person name="Sakhrani D."/>
            <person name="Biagi C.A."/>
            <person name="Minkley D.R."/>
            <person name="Withler R.E."/>
            <person name="Rondeau E.B."/>
            <person name="Koop B.F."/>
            <person name="Devlin R.H."/>
        </authorList>
    </citation>
    <scope>NUCLEOTIDE SEQUENCE [LARGE SCALE GENOMIC DNA]</scope>
</reference>
<feature type="region of interest" description="Disordered" evidence="15">
    <location>
        <begin position="620"/>
        <end position="651"/>
    </location>
</feature>
<dbReference type="GO" id="GO:0005794">
    <property type="term" value="C:Golgi apparatus"/>
    <property type="evidence" value="ECO:0007669"/>
    <property type="project" value="UniProtKB-SubCell"/>
</dbReference>
<dbReference type="SMART" id="SM00233">
    <property type="entry name" value="PH"/>
    <property type="match status" value="1"/>
</dbReference>
<proteinExistence type="inferred from homology"/>
<keyword evidence="8 14" id="KW-0445">Lipid transport</keyword>
<feature type="domain" description="PH" evidence="16">
    <location>
        <begin position="50"/>
        <end position="147"/>
    </location>
</feature>
<comment type="subunit">
    <text evidence="12">Heterodimer with OSBPL9.</text>
</comment>
<evidence type="ECO:0000256" key="6">
    <source>
        <dbReference type="ARBA" id="ARBA00022990"/>
    </source>
</evidence>
<evidence type="ECO:0000256" key="8">
    <source>
        <dbReference type="ARBA" id="ARBA00023055"/>
    </source>
</evidence>
<dbReference type="PROSITE" id="PS01013">
    <property type="entry name" value="OSBP"/>
    <property type="match status" value="1"/>
</dbReference>
<comment type="subcellular location">
    <subcellularLocation>
        <location evidence="2">Endomembrane system</location>
    </subcellularLocation>
    <subcellularLocation>
        <location evidence="1">Endosome</location>
    </subcellularLocation>
    <subcellularLocation>
        <location evidence="3">Golgi apparatus</location>
    </subcellularLocation>
</comment>
<evidence type="ECO:0000256" key="1">
    <source>
        <dbReference type="ARBA" id="ARBA00004177"/>
    </source>
</evidence>
<dbReference type="CDD" id="cd13291">
    <property type="entry name" value="PH_ORP10_ORP11"/>
    <property type="match status" value="1"/>
</dbReference>
<dbReference type="Proteomes" id="UP000694402">
    <property type="component" value="Unassembled WGS sequence"/>
</dbReference>
<keyword evidence="6" id="KW-0007">Acetylation</keyword>
<organism evidence="17 18">
    <name type="scientific">Oncorhynchus tshawytscha</name>
    <name type="common">Chinook salmon</name>
    <name type="synonym">Salmo tshawytscha</name>
    <dbReference type="NCBI Taxonomy" id="74940"/>
    <lineage>
        <taxon>Eukaryota</taxon>
        <taxon>Metazoa</taxon>
        <taxon>Chordata</taxon>
        <taxon>Craniata</taxon>
        <taxon>Vertebrata</taxon>
        <taxon>Euteleostomi</taxon>
        <taxon>Actinopterygii</taxon>
        <taxon>Neopterygii</taxon>
        <taxon>Teleostei</taxon>
        <taxon>Protacanthopterygii</taxon>
        <taxon>Salmoniformes</taxon>
        <taxon>Salmonidae</taxon>
        <taxon>Salmoninae</taxon>
        <taxon>Oncorhynchus</taxon>
    </lineage>
</organism>
<reference evidence="17" key="3">
    <citation type="submission" date="2025-09" db="UniProtKB">
        <authorList>
            <consortium name="Ensembl"/>
        </authorList>
    </citation>
    <scope>IDENTIFICATION</scope>
</reference>
<sequence length="651" mass="73249">ITFTMTMQGETASAIRISDSEGKLDVFPQKGMPGSSGRGSSKGWQYSDHMENIDGCLMKYTNLVTGWQYRFFVLNNEAGLLEYFVNEQSRPQKPRGTLPLAGAVISPSDEDSHTFTVNAISGEQYKLRATDAKERQHWVSRLQICTQHHTEAMGKMMTQAQAQHRDLIQTIEGLPPAAGPLSPLDQDLLMLKATSMATMNCLNDCLHILQLQQVARQKSSLGGPTIEWLEPKLPDILKNGGPLDSFSTEGGLLEGGLLERGLLELSEEIDGEDEVEDAFTEKEEELVAVEEERSVVLHLLSQLKLGMDLTRVVLPTFILEKRSLLEMYADFMSHPDLFVAITDGQGPEERMVCFVEYYLTSFHEGRKGAIAKKPYNPIIGESFHCSWKVPRSGEPTKDAPSLSSPPQGSPTTEGENGSYQLRFVAEQVSHHPPVSGFYAECPERQMCVNTHVWTKSKFMGMSIGVSMIGEGCLYLLEHDEEYTFTLPCAYARSILTVPWVELGGKVNVNCTKSGYSAVITFQTKPFYGGKLHKVTAEVKHNATNAVVCRVQGEWNGVLEFSYQNSDTRMVDVTKLPVTKKRVRPNDKQGPTESRRLWQHVTESLRQKDIEKATEYKSILEERQRTEERHRTETETPWRTRYFESEVRRTSS</sequence>
<comment type="function">
    <text evidence="11">Plays a role in regulating ADIPOQ and FABP4 levels in differentiating adipocytes and is also involved in regulation of adipocyte triglyceride storage. Weakly binds 25-hydroxycholesterol. Interacts with OSBPL9 to function as lipid transfer proteins. Together they form a heterodimer that localizes at the ER-trans-Golgi membrane contact sites, and exchanges phosphatidylserine (1,2-diacyl-sn-glycero-3-phospho-L-serine, PS) for phosphatidylinositol-4-phosphate (1,2-diacyl-sn-glycero-3-phospho-(1D-myo-inositol 4-phosphate), PI(4)P) between the two organelles, a step that is critical for sphingomyelin synthesis in the Golgi complex.</text>
</comment>
<dbReference type="InterPro" id="IPR037239">
    <property type="entry name" value="OSBP_sf"/>
</dbReference>
<dbReference type="GO" id="GO:0006869">
    <property type="term" value="P:lipid transport"/>
    <property type="evidence" value="ECO:0007669"/>
    <property type="project" value="UniProtKB-KW"/>
</dbReference>
<dbReference type="Pfam" id="PF01237">
    <property type="entry name" value="Oxysterol_BP"/>
    <property type="match status" value="1"/>
</dbReference>
<evidence type="ECO:0000256" key="11">
    <source>
        <dbReference type="ARBA" id="ARBA00058048"/>
    </source>
</evidence>
<dbReference type="PANTHER" id="PTHR10972">
    <property type="entry name" value="OXYSTEROL-BINDING PROTEIN-RELATED"/>
    <property type="match status" value="1"/>
</dbReference>
<protein>
    <recommendedName>
        <fullName evidence="14">Oxysterol-binding protein</fullName>
    </recommendedName>
</protein>
<evidence type="ECO:0000256" key="5">
    <source>
        <dbReference type="ARBA" id="ARBA00022753"/>
    </source>
</evidence>
<evidence type="ECO:0000256" key="14">
    <source>
        <dbReference type="RuleBase" id="RU003845"/>
    </source>
</evidence>
<dbReference type="AlphaFoldDB" id="A0AAZ3SN09"/>
<dbReference type="InterPro" id="IPR011993">
    <property type="entry name" value="PH-like_dom_sf"/>
</dbReference>